<comment type="caution">
    <text evidence="7">The sequence shown here is derived from an EMBL/GenBank/DDBJ whole genome shotgun (WGS) entry which is preliminary data.</text>
</comment>
<evidence type="ECO:0000256" key="3">
    <source>
        <dbReference type="ARBA" id="ARBA00022692"/>
    </source>
</evidence>
<feature type="transmembrane region" description="Helical" evidence="6">
    <location>
        <begin position="277"/>
        <end position="300"/>
    </location>
</feature>
<feature type="transmembrane region" description="Helical" evidence="6">
    <location>
        <begin position="312"/>
        <end position="338"/>
    </location>
</feature>
<keyword evidence="5 6" id="KW-0472">Membrane</keyword>
<dbReference type="GO" id="GO:0055085">
    <property type="term" value="P:transmembrane transport"/>
    <property type="evidence" value="ECO:0007669"/>
    <property type="project" value="TreeGrafter"/>
</dbReference>
<evidence type="ECO:0000256" key="6">
    <source>
        <dbReference type="SAM" id="Phobius"/>
    </source>
</evidence>
<accession>A0A3D8GL96</accession>
<dbReference type="Proteomes" id="UP000257144">
    <property type="component" value="Unassembled WGS sequence"/>
</dbReference>
<comment type="similarity">
    <text evidence="2">Belongs to the autoinducer-2 exporter (AI-2E) (TC 2.A.86) family.</text>
</comment>
<reference evidence="7 8" key="1">
    <citation type="submission" date="2018-07" db="EMBL/GenBank/DDBJ databases">
        <title>Bacillus sp. YLB-04 draft genome sequence.</title>
        <authorList>
            <person name="Yu L."/>
            <person name="Tang X."/>
        </authorList>
    </citation>
    <scope>NUCLEOTIDE SEQUENCE [LARGE SCALE GENOMIC DNA]</scope>
    <source>
        <strain evidence="7 8">YLB-04</strain>
    </source>
</reference>
<dbReference type="RefSeq" id="WP_115453858.1">
    <property type="nucleotide sequence ID" value="NZ_QNQT01000014.1"/>
</dbReference>
<feature type="transmembrane region" description="Helical" evidence="6">
    <location>
        <begin position="219"/>
        <end position="236"/>
    </location>
</feature>
<feature type="transmembrane region" description="Helical" evidence="6">
    <location>
        <begin position="71"/>
        <end position="89"/>
    </location>
</feature>
<evidence type="ECO:0000256" key="2">
    <source>
        <dbReference type="ARBA" id="ARBA00009773"/>
    </source>
</evidence>
<dbReference type="EMBL" id="QNQT01000014">
    <property type="protein sequence ID" value="RDU35121.1"/>
    <property type="molecule type" value="Genomic_DNA"/>
</dbReference>
<evidence type="ECO:0000256" key="1">
    <source>
        <dbReference type="ARBA" id="ARBA00004141"/>
    </source>
</evidence>
<feature type="transmembrane region" description="Helical" evidence="6">
    <location>
        <begin position="7"/>
        <end position="25"/>
    </location>
</feature>
<dbReference type="AlphaFoldDB" id="A0A3D8GL96"/>
<dbReference type="InterPro" id="IPR002549">
    <property type="entry name" value="AI-2E-like"/>
</dbReference>
<evidence type="ECO:0000256" key="5">
    <source>
        <dbReference type="ARBA" id="ARBA00023136"/>
    </source>
</evidence>
<dbReference type="GO" id="GO:0016020">
    <property type="term" value="C:membrane"/>
    <property type="evidence" value="ECO:0007669"/>
    <property type="project" value="UniProtKB-SubCell"/>
</dbReference>
<dbReference type="PANTHER" id="PTHR21716">
    <property type="entry name" value="TRANSMEMBRANE PROTEIN"/>
    <property type="match status" value="1"/>
</dbReference>
<dbReference type="OrthoDB" id="9793390at2"/>
<keyword evidence="8" id="KW-1185">Reference proteome</keyword>
<sequence length="354" mass="39018">MNIQMKWVYRIAFFLLLLSTLFVLMKLKPFWIPAARVLGHLLVPFLTAGFITYLLHPVVEKLHARGVHRGIAVLLIYIVFFGGLGLALYKGIPALMSQIQELSASAPDFADHYRGMIASLEEKTKKWPEGMQERVDRGITGAEERVNSLFDIVLGGLAGFADSILTIMVIPFMAFYMLKDYSLLKRASWYMTPKKWRRQGIRFLHDVDESLGGYIRGQLLVCTIMGLISSLLFWLFGLRFPLLLGLVVALTNVIPYFGPIIGAIPAVVIAASSSAKLIFITLAIVFTLQFFEGNILSPYIVGKSLHMHPLLIILALLAGGEIGGIAGLIFAVPVLAILKVAALHAIAVFAGGHR</sequence>
<feature type="transmembrane region" description="Helical" evidence="6">
    <location>
        <begin position="37"/>
        <end position="59"/>
    </location>
</feature>
<comment type="subcellular location">
    <subcellularLocation>
        <location evidence="1">Membrane</location>
        <topology evidence="1">Multi-pass membrane protein</topology>
    </subcellularLocation>
</comment>
<evidence type="ECO:0000313" key="8">
    <source>
        <dbReference type="Proteomes" id="UP000257144"/>
    </source>
</evidence>
<keyword evidence="3 6" id="KW-0812">Transmembrane</keyword>
<feature type="transmembrane region" description="Helical" evidence="6">
    <location>
        <begin position="152"/>
        <end position="178"/>
    </location>
</feature>
<proteinExistence type="inferred from homology"/>
<keyword evidence="4 6" id="KW-1133">Transmembrane helix</keyword>
<dbReference type="Pfam" id="PF01594">
    <property type="entry name" value="AI-2E_transport"/>
    <property type="match status" value="1"/>
</dbReference>
<protein>
    <submittedName>
        <fullName evidence="7">AI-2E family transporter</fullName>
    </submittedName>
</protein>
<evidence type="ECO:0000256" key="4">
    <source>
        <dbReference type="ARBA" id="ARBA00022989"/>
    </source>
</evidence>
<evidence type="ECO:0000313" key="7">
    <source>
        <dbReference type="EMBL" id="RDU35121.1"/>
    </source>
</evidence>
<feature type="transmembrane region" description="Helical" evidence="6">
    <location>
        <begin position="242"/>
        <end position="270"/>
    </location>
</feature>
<gene>
    <name evidence="7" type="ORF">DRW41_20185</name>
</gene>
<name>A0A3D8GL96_9BACI</name>
<dbReference type="PANTHER" id="PTHR21716:SF15">
    <property type="entry name" value="TRANSPORT PROTEIN YRRI-RELATED"/>
    <property type="match status" value="1"/>
</dbReference>
<organism evidence="7 8">
    <name type="scientific">Neobacillus piezotolerans</name>
    <dbReference type="NCBI Taxonomy" id="2259171"/>
    <lineage>
        <taxon>Bacteria</taxon>
        <taxon>Bacillati</taxon>
        <taxon>Bacillota</taxon>
        <taxon>Bacilli</taxon>
        <taxon>Bacillales</taxon>
        <taxon>Bacillaceae</taxon>
        <taxon>Neobacillus</taxon>
    </lineage>
</organism>